<keyword evidence="5 6" id="KW-0482">Metalloprotease</keyword>
<evidence type="ECO:0000259" key="8">
    <source>
        <dbReference type="Pfam" id="PF01435"/>
    </source>
</evidence>
<reference evidence="9" key="2">
    <citation type="journal article" date="2022" name="Microb. Genom.">
        <title>A chromosome-scale genome assembly of the tomato pathogen Cladosporium fulvum reveals a compartmentalized genome architecture and the presence of a dispensable chromosome.</title>
        <authorList>
            <person name="Zaccaron A.Z."/>
            <person name="Chen L.H."/>
            <person name="Samaras A."/>
            <person name="Stergiopoulos I."/>
        </authorList>
    </citation>
    <scope>NUCLEOTIDE SEQUENCE</scope>
    <source>
        <strain evidence="9">Race5_Kim</strain>
    </source>
</reference>
<sequence>MSVPRTLLAFRPALRSATRSFTTTTSTPSFTSRSSIPFQQPRPRTDWQQTWHQSQKRTYRRQAFSYRRFQQSRALFQTCAARPTFYYEVGGIAFIVGAFYVYNLEAVPVSGRNRFNIVSRETEQAIGGQMYQQTMQEFSGKLMSPLSKEHRQVQRVLDRLIPHSGLADEKWEIHVINDDMKNAFVIPGGKVFVFRGILDICQGDDGLAAVLGHEIAHNVAHHAAERMSQSFLTLPVVLITSLLVGGDASLWQFVSQLAFTWPGSRTQEAEADYIGLLMMSESCYNPEAAVGLWLRMEKEEQAAPPQFLSTHPSSHNRVEKIRSWLPEAEVKYESGDCAAIRPFANDFRQATGLARW</sequence>
<dbReference type="EMBL" id="CP090167">
    <property type="protein sequence ID" value="UJO17742.1"/>
    <property type="molecule type" value="Genomic_DNA"/>
</dbReference>
<comment type="similarity">
    <text evidence="6">Belongs to the peptidase M48 family.</text>
</comment>
<dbReference type="GeneID" id="71985275"/>
<dbReference type="Proteomes" id="UP000756132">
    <property type="component" value="Chromosome 5"/>
</dbReference>
<dbReference type="OMA" id="RFNCYSE"/>
<evidence type="ECO:0000256" key="4">
    <source>
        <dbReference type="ARBA" id="ARBA00022833"/>
    </source>
</evidence>
<dbReference type="GO" id="GO:0034982">
    <property type="term" value="P:mitochondrial protein processing"/>
    <property type="evidence" value="ECO:0007669"/>
    <property type="project" value="TreeGrafter"/>
</dbReference>
<feature type="domain" description="Peptidase M48" evidence="8">
    <location>
        <begin position="148"/>
        <end position="324"/>
    </location>
</feature>
<evidence type="ECO:0000313" key="9">
    <source>
        <dbReference type="EMBL" id="UJO17742.1"/>
    </source>
</evidence>
<dbReference type="OrthoDB" id="7464992at2759"/>
<evidence type="ECO:0000313" key="10">
    <source>
        <dbReference type="Proteomes" id="UP000756132"/>
    </source>
</evidence>
<comment type="cofactor">
    <cofactor evidence="6">
        <name>Zn(2+)</name>
        <dbReference type="ChEBI" id="CHEBI:29105"/>
    </cofactor>
    <text evidence="6">Binds 1 zinc ion per subunit.</text>
</comment>
<evidence type="ECO:0000256" key="2">
    <source>
        <dbReference type="ARBA" id="ARBA00022723"/>
    </source>
</evidence>
<dbReference type="Gene3D" id="3.30.2010.10">
    <property type="entry name" value="Metalloproteases ('zincins'), catalytic domain"/>
    <property type="match status" value="1"/>
</dbReference>
<keyword evidence="4 6" id="KW-0862">Zinc</keyword>
<dbReference type="CDD" id="cd07331">
    <property type="entry name" value="M48C_Oma1_like"/>
    <property type="match status" value="1"/>
</dbReference>
<feature type="compositionally biased region" description="Low complexity" evidence="7">
    <location>
        <begin position="19"/>
        <end position="35"/>
    </location>
</feature>
<dbReference type="InterPro" id="IPR051156">
    <property type="entry name" value="Mito/Outer_Membr_Metalloprot"/>
</dbReference>
<accession>A0A9Q8LHY4</accession>
<evidence type="ECO:0000256" key="7">
    <source>
        <dbReference type="SAM" id="MobiDB-lite"/>
    </source>
</evidence>
<dbReference type="AlphaFoldDB" id="A0A9Q8LHY4"/>
<dbReference type="PANTHER" id="PTHR22726">
    <property type="entry name" value="METALLOENDOPEPTIDASE OMA1"/>
    <property type="match status" value="1"/>
</dbReference>
<dbReference type="GO" id="GO:0046872">
    <property type="term" value="F:metal ion binding"/>
    <property type="evidence" value="ECO:0007669"/>
    <property type="project" value="UniProtKB-KW"/>
</dbReference>
<keyword evidence="2" id="KW-0479">Metal-binding</keyword>
<protein>
    <submittedName>
        <fullName evidence="9">Mitochondrial metalloendopeptidase OMA1</fullName>
    </submittedName>
</protein>
<dbReference type="Pfam" id="PF01435">
    <property type="entry name" value="Peptidase_M48"/>
    <property type="match status" value="1"/>
</dbReference>
<keyword evidence="3 6" id="KW-0378">Hydrolase</keyword>
<name>A0A9Q8LHY4_PASFU</name>
<dbReference type="KEGG" id="ffu:CLAFUR5_05397"/>
<evidence type="ECO:0000256" key="5">
    <source>
        <dbReference type="ARBA" id="ARBA00023049"/>
    </source>
</evidence>
<feature type="region of interest" description="Disordered" evidence="7">
    <location>
        <begin position="19"/>
        <end position="45"/>
    </location>
</feature>
<keyword evidence="1 6" id="KW-0645">Protease</keyword>
<reference evidence="9" key="1">
    <citation type="submission" date="2021-12" db="EMBL/GenBank/DDBJ databases">
        <authorList>
            <person name="Zaccaron A."/>
            <person name="Stergiopoulos I."/>
        </authorList>
    </citation>
    <scope>NUCLEOTIDE SEQUENCE</scope>
    <source>
        <strain evidence="9">Race5_Kim</strain>
    </source>
</reference>
<proteinExistence type="inferred from homology"/>
<dbReference type="InterPro" id="IPR001915">
    <property type="entry name" value="Peptidase_M48"/>
</dbReference>
<dbReference type="GO" id="GO:0006515">
    <property type="term" value="P:protein quality control for misfolded or incompletely synthesized proteins"/>
    <property type="evidence" value="ECO:0007669"/>
    <property type="project" value="TreeGrafter"/>
</dbReference>
<keyword evidence="10" id="KW-1185">Reference proteome</keyword>
<dbReference type="GO" id="GO:0004222">
    <property type="term" value="F:metalloendopeptidase activity"/>
    <property type="evidence" value="ECO:0007669"/>
    <property type="project" value="InterPro"/>
</dbReference>
<gene>
    <name evidence="9" type="ORF">CLAFUR5_05397</name>
</gene>
<dbReference type="RefSeq" id="XP_047762108.1">
    <property type="nucleotide sequence ID" value="XM_047904545.1"/>
</dbReference>
<organism evidence="9 10">
    <name type="scientific">Passalora fulva</name>
    <name type="common">Tomato leaf mold</name>
    <name type="synonym">Cladosporium fulvum</name>
    <dbReference type="NCBI Taxonomy" id="5499"/>
    <lineage>
        <taxon>Eukaryota</taxon>
        <taxon>Fungi</taxon>
        <taxon>Dikarya</taxon>
        <taxon>Ascomycota</taxon>
        <taxon>Pezizomycotina</taxon>
        <taxon>Dothideomycetes</taxon>
        <taxon>Dothideomycetidae</taxon>
        <taxon>Mycosphaerellales</taxon>
        <taxon>Mycosphaerellaceae</taxon>
        <taxon>Fulvia</taxon>
    </lineage>
</organism>
<evidence type="ECO:0000256" key="1">
    <source>
        <dbReference type="ARBA" id="ARBA00022670"/>
    </source>
</evidence>
<dbReference type="PANTHER" id="PTHR22726:SF1">
    <property type="entry name" value="METALLOENDOPEPTIDASE OMA1, MITOCHONDRIAL"/>
    <property type="match status" value="1"/>
</dbReference>
<evidence type="ECO:0000256" key="3">
    <source>
        <dbReference type="ARBA" id="ARBA00022801"/>
    </source>
</evidence>
<evidence type="ECO:0000256" key="6">
    <source>
        <dbReference type="RuleBase" id="RU003983"/>
    </source>
</evidence>
<dbReference type="GO" id="GO:0005743">
    <property type="term" value="C:mitochondrial inner membrane"/>
    <property type="evidence" value="ECO:0007669"/>
    <property type="project" value="TreeGrafter"/>
</dbReference>